<keyword evidence="2" id="KW-1185">Reference proteome</keyword>
<dbReference type="KEGG" id="png:PNIG_a1378"/>
<proteinExistence type="predicted"/>
<evidence type="ECO:0000313" key="2">
    <source>
        <dbReference type="Proteomes" id="UP000198329"/>
    </source>
</evidence>
<accession>A0AAC9UIN0</accession>
<sequence>MVIAANSKLYIKAQESFHIGNVDKFNTAFYLIRCNPFINAALNELSTVSVDNSVY</sequence>
<gene>
    <name evidence="1" type="ORF">PNIG_a1378</name>
</gene>
<dbReference type="Proteomes" id="UP000198329">
    <property type="component" value="Chromosome I"/>
</dbReference>
<protein>
    <submittedName>
        <fullName evidence="1">Uncharacterized protein</fullName>
    </submittedName>
</protein>
<organism evidence="1 2">
    <name type="scientific">Pseudoalteromonas nigrifaciens</name>
    <dbReference type="NCBI Taxonomy" id="28109"/>
    <lineage>
        <taxon>Bacteria</taxon>
        <taxon>Pseudomonadati</taxon>
        <taxon>Pseudomonadota</taxon>
        <taxon>Gammaproteobacteria</taxon>
        <taxon>Alteromonadales</taxon>
        <taxon>Pseudoalteromonadaceae</taxon>
        <taxon>Pseudoalteromonas</taxon>
    </lineage>
</organism>
<evidence type="ECO:0000313" key="1">
    <source>
        <dbReference type="EMBL" id="ASM53542.1"/>
    </source>
</evidence>
<reference evidence="1 2" key="1">
    <citation type="submission" date="2015-03" db="EMBL/GenBank/DDBJ databases">
        <authorList>
            <person name="Xie B.-B."/>
            <person name="Rong J.-C."/>
            <person name="Qin Q.-L."/>
            <person name="Zhang Y.-Z."/>
        </authorList>
    </citation>
    <scope>NUCLEOTIDE SEQUENCE [LARGE SCALE GENOMIC DNA]</scope>
    <source>
        <strain evidence="1 2">KMM 661</strain>
    </source>
</reference>
<name>A0AAC9UIN0_9GAMM</name>
<dbReference type="EMBL" id="CP011036">
    <property type="protein sequence ID" value="ASM53542.1"/>
    <property type="molecule type" value="Genomic_DNA"/>
</dbReference>
<dbReference type="AlphaFoldDB" id="A0AAC9UIN0"/>